<protein>
    <submittedName>
        <fullName evidence="1">Uncharacterized protein</fullName>
    </submittedName>
</protein>
<dbReference type="AlphaFoldDB" id="A0A5C2RNQ7"/>
<evidence type="ECO:0000313" key="1">
    <source>
        <dbReference type="EMBL" id="RPD52751.1"/>
    </source>
</evidence>
<gene>
    <name evidence="1" type="ORF">L227DRAFT_658671</name>
</gene>
<dbReference type="Proteomes" id="UP000313359">
    <property type="component" value="Unassembled WGS sequence"/>
</dbReference>
<keyword evidence="2" id="KW-1185">Reference proteome</keyword>
<accession>A0A5C2RNQ7</accession>
<reference evidence="1" key="1">
    <citation type="journal article" date="2018" name="Genome Biol. Evol.">
        <title>Genomics and development of Lentinus tigrinus, a white-rot wood-decaying mushroom with dimorphic fruiting bodies.</title>
        <authorList>
            <person name="Wu B."/>
            <person name="Xu Z."/>
            <person name="Knudson A."/>
            <person name="Carlson A."/>
            <person name="Chen N."/>
            <person name="Kovaka S."/>
            <person name="LaButti K."/>
            <person name="Lipzen A."/>
            <person name="Pennachio C."/>
            <person name="Riley R."/>
            <person name="Schakwitz W."/>
            <person name="Umezawa K."/>
            <person name="Ohm R.A."/>
            <person name="Grigoriev I.V."/>
            <person name="Nagy L.G."/>
            <person name="Gibbons J."/>
            <person name="Hibbett D."/>
        </authorList>
    </citation>
    <scope>NUCLEOTIDE SEQUENCE [LARGE SCALE GENOMIC DNA]</scope>
    <source>
        <strain evidence="1">ALCF2SS1-6</strain>
    </source>
</reference>
<evidence type="ECO:0000313" key="2">
    <source>
        <dbReference type="Proteomes" id="UP000313359"/>
    </source>
</evidence>
<organism evidence="1 2">
    <name type="scientific">Lentinus tigrinus ALCF2SS1-6</name>
    <dbReference type="NCBI Taxonomy" id="1328759"/>
    <lineage>
        <taxon>Eukaryota</taxon>
        <taxon>Fungi</taxon>
        <taxon>Dikarya</taxon>
        <taxon>Basidiomycota</taxon>
        <taxon>Agaricomycotina</taxon>
        <taxon>Agaricomycetes</taxon>
        <taxon>Polyporales</taxon>
        <taxon>Polyporaceae</taxon>
        <taxon>Lentinus</taxon>
    </lineage>
</organism>
<dbReference type="OrthoDB" id="1924260at2759"/>
<name>A0A5C2RNQ7_9APHY</name>
<proteinExistence type="predicted"/>
<dbReference type="SUPFAM" id="SSF48439">
    <property type="entry name" value="Protein prenylyltransferase"/>
    <property type="match status" value="1"/>
</dbReference>
<dbReference type="EMBL" id="ML122341">
    <property type="protein sequence ID" value="RPD52751.1"/>
    <property type="molecule type" value="Genomic_DNA"/>
</dbReference>
<sequence>MSALSGSELGSRLAELLNVPPISIELLPGDGSEWLAVASPAHAPFLSLDRNLGVPQKAAYRAYLEAVSRFRGVRQRLLHPRSLRGQPVSDRNIAEAAASSSVLLLVNPAHQCALNARKRLVELGSLDAAHELAFMGALLTLREGAKQSILWQHRRWLLRRIHPPIRPPQAPSLCKGDGVDSLYGVALDAGTFRAELAAVTSRAGMRGLPPQLPRLGAPVPLRTSSHISPGLVHATCCITIESTTACTSFPSVAQLRLGSKERTSTVQSSVGQMDRQTAFMLAHGVLRIDLGSQISRTSPRVQWGRTQLCRTHVSWADDHAWATRFKST</sequence>
<dbReference type="Gene3D" id="1.25.40.120">
    <property type="entry name" value="Protein prenylyltransferase"/>
    <property type="match status" value="1"/>
</dbReference>